<evidence type="ECO:0000313" key="2">
    <source>
        <dbReference type="Proteomes" id="UP000199350"/>
    </source>
</evidence>
<dbReference type="InterPro" id="IPR029033">
    <property type="entry name" value="His_PPase_superfam"/>
</dbReference>
<dbReference type="Gene3D" id="3.40.50.1240">
    <property type="entry name" value="Phosphoglycerate mutase-like"/>
    <property type="match status" value="1"/>
</dbReference>
<dbReference type="EMBL" id="LT629700">
    <property type="protein sequence ID" value="SDL63249.1"/>
    <property type="molecule type" value="Genomic_DNA"/>
</dbReference>
<dbReference type="PANTHER" id="PTHR48100">
    <property type="entry name" value="BROAD-SPECIFICITY PHOSPHATASE YOR283W-RELATED"/>
    <property type="match status" value="1"/>
</dbReference>
<sequence>MAYHRFMATIYLIRHGETPTTGKILPGRAPGLHLSERGRMQAAAVAKQLASVDAVYSSPLERARETALPTCERFHKELMLDDGLLEADFGTWTGESLADLAKLPEWQVVQRRPGEFRFPGGESFVEMQHRVVGCVRTIAARHPGEAVACFTHADPIKAALAHFTGRGWGAFQQIPAEPCSVSELEL</sequence>
<proteinExistence type="predicted"/>
<dbReference type="GO" id="GO:0005737">
    <property type="term" value="C:cytoplasm"/>
    <property type="evidence" value="ECO:0007669"/>
    <property type="project" value="TreeGrafter"/>
</dbReference>
<reference evidence="2" key="1">
    <citation type="submission" date="2016-10" db="EMBL/GenBank/DDBJ databases">
        <authorList>
            <person name="Varghese N."/>
            <person name="Submissions S."/>
        </authorList>
    </citation>
    <scope>NUCLEOTIDE SEQUENCE [LARGE SCALE GENOMIC DNA]</scope>
    <source>
        <strain evidence="2">DSM 20632</strain>
    </source>
</reference>
<dbReference type="GO" id="GO:0016791">
    <property type="term" value="F:phosphatase activity"/>
    <property type="evidence" value="ECO:0007669"/>
    <property type="project" value="TreeGrafter"/>
</dbReference>
<dbReference type="InterPro" id="IPR013078">
    <property type="entry name" value="His_Pase_superF_clade-1"/>
</dbReference>
<dbReference type="PANTHER" id="PTHR48100:SF62">
    <property type="entry name" value="GLUCOSYL-3-PHOSPHOGLYCERATE PHOSPHATASE"/>
    <property type="match status" value="1"/>
</dbReference>
<organism evidence="1 2">
    <name type="scientific">Corynebacterium mycetoides</name>
    <dbReference type="NCBI Taxonomy" id="38302"/>
    <lineage>
        <taxon>Bacteria</taxon>
        <taxon>Bacillati</taxon>
        <taxon>Actinomycetota</taxon>
        <taxon>Actinomycetes</taxon>
        <taxon>Mycobacteriales</taxon>
        <taxon>Corynebacteriaceae</taxon>
        <taxon>Corynebacterium</taxon>
    </lineage>
</organism>
<dbReference type="AlphaFoldDB" id="A0A1G9LMI8"/>
<dbReference type="SMART" id="SM00855">
    <property type="entry name" value="PGAM"/>
    <property type="match status" value="1"/>
</dbReference>
<protein>
    <submittedName>
        <fullName evidence="1">Probable phosphoglycerate mutase</fullName>
    </submittedName>
</protein>
<dbReference type="CDD" id="cd07067">
    <property type="entry name" value="HP_PGM_like"/>
    <property type="match status" value="1"/>
</dbReference>
<evidence type="ECO:0000313" key="1">
    <source>
        <dbReference type="EMBL" id="SDL63249.1"/>
    </source>
</evidence>
<dbReference type="SUPFAM" id="SSF53254">
    <property type="entry name" value="Phosphoglycerate mutase-like"/>
    <property type="match status" value="1"/>
</dbReference>
<accession>A0A1G9LMI8</accession>
<dbReference type="Proteomes" id="UP000199350">
    <property type="component" value="Chromosome I"/>
</dbReference>
<keyword evidence="2" id="KW-1185">Reference proteome</keyword>
<dbReference type="STRING" id="38302.SAMN04488535_0230"/>
<gene>
    <name evidence="1" type="ORF">SAMN04488535_0230</name>
</gene>
<dbReference type="InterPro" id="IPR050275">
    <property type="entry name" value="PGM_Phosphatase"/>
</dbReference>
<dbReference type="Pfam" id="PF00300">
    <property type="entry name" value="His_Phos_1"/>
    <property type="match status" value="1"/>
</dbReference>
<name>A0A1G9LMI8_9CORY</name>